<evidence type="ECO:0000256" key="4">
    <source>
        <dbReference type="ARBA" id="ARBA00022840"/>
    </source>
</evidence>
<dbReference type="SUPFAM" id="SSF52540">
    <property type="entry name" value="P-loop containing nucleoside triphosphate hydrolases"/>
    <property type="match status" value="1"/>
</dbReference>
<keyword evidence="4" id="KW-0067">ATP-binding</keyword>
<accession>A0A0M0LDS9</accession>
<dbReference type="CDD" id="cd03257">
    <property type="entry name" value="ABC_NikE_OppD_transporters"/>
    <property type="match status" value="1"/>
</dbReference>
<dbReference type="GeneID" id="301136809"/>
<organism evidence="6 7">
    <name type="scientific">Viridibacillus arvi</name>
    <dbReference type="NCBI Taxonomy" id="263475"/>
    <lineage>
        <taxon>Bacteria</taxon>
        <taxon>Bacillati</taxon>
        <taxon>Bacillota</taxon>
        <taxon>Bacilli</taxon>
        <taxon>Bacillales</taxon>
        <taxon>Caryophanaceae</taxon>
        <taxon>Viridibacillus</taxon>
    </lineage>
</organism>
<dbReference type="InterPro" id="IPR027417">
    <property type="entry name" value="P-loop_NTPase"/>
</dbReference>
<evidence type="ECO:0000256" key="3">
    <source>
        <dbReference type="ARBA" id="ARBA00022741"/>
    </source>
</evidence>
<dbReference type="NCBIfam" id="TIGR01727">
    <property type="entry name" value="oligo_HPY"/>
    <property type="match status" value="1"/>
</dbReference>
<gene>
    <name evidence="6" type="ORF">AMD00_11955</name>
</gene>
<dbReference type="PANTHER" id="PTHR43776:SF8">
    <property type="entry name" value="ABC TRANSPORTER, ATP-BINDING PROTEIN"/>
    <property type="match status" value="1"/>
</dbReference>
<dbReference type="GO" id="GO:0016887">
    <property type="term" value="F:ATP hydrolysis activity"/>
    <property type="evidence" value="ECO:0007669"/>
    <property type="project" value="InterPro"/>
</dbReference>
<dbReference type="Pfam" id="PF08352">
    <property type="entry name" value="oligo_HPY"/>
    <property type="match status" value="1"/>
</dbReference>
<evidence type="ECO:0000256" key="2">
    <source>
        <dbReference type="ARBA" id="ARBA00022448"/>
    </source>
</evidence>
<comment type="caution">
    <text evidence="6">The sequence shown here is derived from an EMBL/GenBank/DDBJ whole genome shotgun (WGS) entry which is preliminary data.</text>
</comment>
<comment type="similarity">
    <text evidence="1">Belongs to the ABC transporter superfamily.</text>
</comment>
<dbReference type="Gene3D" id="3.40.50.300">
    <property type="entry name" value="P-loop containing nucleotide triphosphate hydrolases"/>
    <property type="match status" value="1"/>
</dbReference>
<dbReference type="InterPro" id="IPR003593">
    <property type="entry name" value="AAA+_ATPase"/>
</dbReference>
<dbReference type="Pfam" id="PF00005">
    <property type="entry name" value="ABC_tran"/>
    <property type="match status" value="1"/>
</dbReference>
<dbReference type="PATRIC" id="fig|263475.3.peg.3638"/>
<dbReference type="Proteomes" id="UP000036867">
    <property type="component" value="Unassembled WGS sequence"/>
</dbReference>
<reference evidence="7" key="1">
    <citation type="submission" date="2015-08" db="EMBL/GenBank/DDBJ databases">
        <title>Fjat-10028 dsm 16317.</title>
        <authorList>
            <person name="Liu B."/>
            <person name="Wang J."/>
            <person name="Zhu Y."/>
            <person name="Liu G."/>
            <person name="Chen Q."/>
            <person name="Chen Z."/>
            <person name="Lan J."/>
            <person name="Che J."/>
            <person name="Ge C."/>
            <person name="Shi H."/>
            <person name="Pan Z."/>
            <person name="Liu X."/>
        </authorList>
    </citation>
    <scope>NUCLEOTIDE SEQUENCE [LARGE SCALE GENOMIC DNA]</scope>
    <source>
        <strain evidence="7">DSM 16317</strain>
    </source>
</reference>
<keyword evidence="2" id="KW-0813">Transport</keyword>
<dbReference type="OrthoDB" id="9802264at2"/>
<dbReference type="GO" id="GO:0015833">
    <property type="term" value="P:peptide transport"/>
    <property type="evidence" value="ECO:0007669"/>
    <property type="project" value="InterPro"/>
</dbReference>
<dbReference type="InterPro" id="IPR003439">
    <property type="entry name" value="ABC_transporter-like_ATP-bd"/>
</dbReference>
<dbReference type="AlphaFoldDB" id="A0A0M0LDS9"/>
<dbReference type="SMART" id="SM00382">
    <property type="entry name" value="AAA"/>
    <property type="match status" value="1"/>
</dbReference>
<dbReference type="InterPro" id="IPR017871">
    <property type="entry name" value="ABC_transporter-like_CS"/>
</dbReference>
<dbReference type="STRING" id="263475.AMD00_11955"/>
<evidence type="ECO:0000313" key="6">
    <source>
        <dbReference type="EMBL" id="KOO49101.1"/>
    </source>
</evidence>
<proteinExistence type="inferred from homology"/>
<dbReference type="InterPro" id="IPR013563">
    <property type="entry name" value="Oligopep_ABC_C"/>
</dbReference>
<dbReference type="FunFam" id="3.40.50.300:FF:000016">
    <property type="entry name" value="Oligopeptide ABC transporter ATP-binding component"/>
    <property type="match status" value="1"/>
</dbReference>
<dbReference type="RefSeq" id="WP_053417292.1">
    <property type="nucleotide sequence ID" value="NZ_LILB01000005.1"/>
</dbReference>
<dbReference type="PROSITE" id="PS00211">
    <property type="entry name" value="ABC_TRANSPORTER_1"/>
    <property type="match status" value="1"/>
</dbReference>
<dbReference type="EMBL" id="LILB01000005">
    <property type="protein sequence ID" value="KOO49101.1"/>
    <property type="molecule type" value="Genomic_DNA"/>
</dbReference>
<evidence type="ECO:0000313" key="7">
    <source>
        <dbReference type="Proteomes" id="UP000036867"/>
    </source>
</evidence>
<sequence length="322" mass="36274">MTDILLEVKNLKKHFVQNKGFLKGKKSVVKAVDGVDFFIYKGETLGIVGESGCGKSTTGKMIMQLLEPTEGEVFFEGANIVEMPPNDIRHLRKEFQMIFQDPYASLNPGMKVREILREPFIIHGYNKKDIDTKVTELLKVVGLNIYHADRYPHEFSGGQRQRIGIARALALNPKLIVADEPVSALDVSIQSQILNLMKDLQKSFNLTYLFIAHDLSVVEHISDRIAVMYLGNIVELADKQSLYKEPLHPYTQALLSAIPVPNPKVKKERIILKGDIPSPADPPKGCVFHTRCPLVMESCKTIKPQLKEVESNHFVACHLYNK</sequence>
<protein>
    <recommendedName>
        <fullName evidence="5">ABC transporter domain-containing protein</fullName>
    </recommendedName>
</protein>
<evidence type="ECO:0000256" key="1">
    <source>
        <dbReference type="ARBA" id="ARBA00005417"/>
    </source>
</evidence>
<feature type="domain" description="ABC transporter" evidence="5">
    <location>
        <begin position="6"/>
        <end position="255"/>
    </location>
</feature>
<dbReference type="NCBIfam" id="NF008453">
    <property type="entry name" value="PRK11308.1"/>
    <property type="match status" value="1"/>
</dbReference>
<name>A0A0M0LDS9_9BACL</name>
<dbReference type="GO" id="GO:0055085">
    <property type="term" value="P:transmembrane transport"/>
    <property type="evidence" value="ECO:0007669"/>
    <property type="project" value="UniProtKB-ARBA"/>
</dbReference>
<dbReference type="PROSITE" id="PS50893">
    <property type="entry name" value="ABC_TRANSPORTER_2"/>
    <property type="match status" value="1"/>
</dbReference>
<dbReference type="InterPro" id="IPR050319">
    <property type="entry name" value="ABC_transp_ATP-bind"/>
</dbReference>
<evidence type="ECO:0000259" key="5">
    <source>
        <dbReference type="PROSITE" id="PS50893"/>
    </source>
</evidence>
<dbReference type="GO" id="GO:0005524">
    <property type="term" value="F:ATP binding"/>
    <property type="evidence" value="ECO:0007669"/>
    <property type="project" value="UniProtKB-KW"/>
</dbReference>
<keyword evidence="7" id="KW-1185">Reference proteome</keyword>
<keyword evidence="3" id="KW-0547">Nucleotide-binding</keyword>
<dbReference type="PANTHER" id="PTHR43776">
    <property type="entry name" value="TRANSPORT ATP-BINDING PROTEIN"/>
    <property type="match status" value="1"/>
</dbReference>